<dbReference type="RefSeq" id="WP_115929340.1">
    <property type="nucleotide sequence ID" value="NZ_QNVV01000016.1"/>
</dbReference>
<evidence type="ECO:0000256" key="1">
    <source>
        <dbReference type="ARBA" id="ARBA00022490"/>
    </source>
</evidence>
<protein>
    <recommendedName>
        <fullName evidence="3">Sulfur carrier protein FdhD</fullName>
    </recommendedName>
</protein>
<keyword evidence="5" id="KW-1185">Reference proteome</keyword>
<feature type="active site" description="Cysteine persulfide intermediate" evidence="3">
    <location>
        <position position="127"/>
    </location>
</feature>
<accession>A0A3D9AWX5</accession>
<comment type="function">
    <text evidence="3">Required for formate dehydrogenase (FDH) activity. Acts as a sulfur carrier protein that transfers sulfur from IscS to the molybdenum cofactor prior to its insertion into FDH.</text>
</comment>
<evidence type="ECO:0000313" key="4">
    <source>
        <dbReference type="EMBL" id="REC45477.1"/>
    </source>
</evidence>
<dbReference type="NCBIfam" id="TIGR00129">
    <property type="entry name" value="fdhD_narQ"/>
    <property type="match status" value="1"/>
</dbReference>
<evidence type="ECO:0000313" key="5">
    <source>
        <dbReference type="Proteomes" id="UP000256257"/>
    </source>
</evidence>
<feature type="binding site" evidence="3">
    <location>
        <begin position="270"/>
        <end position="275"/>
    </location>
    <ligand>
        <name>Mo-bis(molybdopterin guanine dinucleotide)</name>
        <dbReference type="ChEBI" id="CHEBI:60539"/>
    </ligand>
</feature>
<proteinExistence type="inferred from homology"/>
<dbReference type="GO" id="GO:0005737">
    <property type="term" value="C:cytoplasm"/>
    <property type="evidence" value="ECO:0007669"/>
    <property type="project" value="UniProtKB-SubCell"/>
</dbReference>
<dbReference type="PANTHER" id="PTHR30592">
    <property type="entry name" value="FORMATE DEHYDROGENASE"/>
    <property type="match status" value="1"/>
</dbReference>
<dbReference type="AlphaFoldDB" id="A0A3D9AWX5"/>
<comment type="caution">
    <text evidence="4">The sequence shown here is derived from an EMBL/GenBank/DDBJ whole genome shotgun (WGS) entry which is preliminary data.</text>
</comment>
<dbReference type="Gene3D" id="3.10.20.10">
    <property type="match status" value="1"/>
</dbReference>
<dbReference type="Gene3D" id="3.40.140.10">
    <property type="entry name" value="Cytidine Deaminase, domain 2"/>
    <property type="match status" value="1"/>
</dbReference>
<keyword evidence="4" id="KW-0808">Transferase</keyword>
<dbReference type="EMBL" id="QNVV01000016">
    <property type="protein sequence ID" value="REC45477.1"/>
    <property type="molecule type" value="Genomic_DNA"/>
</dbReference>
<dbReference type="Pfam" id="PF02634">
    <property type="entry name" value="FdhD-NarQ"/>
    <property type="match status" value="1"/>
</dbReference>
<dbReference type="OrthoDB" id="9782042at2"/>
<sequence>MKTSLSDHKSVQQIEIIKVKGHDFFPCTDDVSVEEPLEIRISYSFENRRESKNISVTMRTPGHDAELAIGFLFTEGIISGYHQIVKAEHHEAECSRNRKNIMIVNLAEDCSPQLMKADRNFYTTSSCGVCGKGSIESIRTVSAFQNSRKEKYTVTFDTLYRLSDQLQSFQNNFRTTGGIHASGLFDQEGNLLALREDVGRHNALDKLIGHALATEQLPLDDKILVLSGRASFELIQKAAMAGISFVAAIGAPSSLAIDLAKEFDMTLLGFLRDNRVNIYHKSKCHEIIQK</sequence>
<dbReference type="NCBIfam" id="NF001943">
    <property type="entry name" value="PRK00724.1-2"/>
    <property type="match status" value="1"/>
</dbReference>
<dbReference type="InterPro" id="IPR003786">
    <property type="entry name" value="FdhD"/>
</dbReference>
<reference evidence="4 5" key="1">
    <citation type="submission" date="2018-06" db="EMBL/GenBank/DDBJ databases">
        <title>Novel Chryseobacterium species.</title>
        <authorList>
            <person name="Newman J."/>
            <person name="Hugo C."/>
            <person name="Oosthuizen L."/>
            <person name="Charimba G."/>
        </authorList>
    </citation>
    <scope>NUCLEOTIDE SEQUENCE [LARGE SCALE GENOMIC DNA]</scope>
    <source>
        <strain evidence="4 5">7_F195</strain>
    </source>
</reference>
<dbReference type="SUPFAM" id="SSF53927">
    <property type="entry name" value="Cytidine deaminase-like"/>
    <property type="match status" value="1"/>
</dbReference>
<dbReference type="GO" id="GO:0097163">
    <property type="term" value="F:sulfur carrier activity"/>
    <property type="evidence" value="ECO:0007669"/>
    <property type="project" value="UniProtKB-UniRule"/>
</dbReference>
<dbReference type="GO" id="GO:0006777">
    <property type="term" value="P:Mo-molybdopterin cofactor biosynthetic process"/>
    <property type="evidence" value="ECO:0007669"/>
    <property type="project" value="UniProtKB-UniRule"/>
</dbReference>
<evidence type="ECO:0000256" key="2">
    <source>
        <dbReference type="ARBA" id="ARBA00023150"/>
    </source>
</evidence>
<organism evidence="4 5">
    <name type="scientific">Chryseobacterium pennipullorum</name>
    <dbReference type="NCBI Taxonomy" id="2258963"/>
    <lineage>
        <taxon>Bacteria</taxon>
        <taxon>Pseudomonadati</taxon>
        <taxon>Bacteroidota</taxon>
        <taxon>Flavobacteriia</taxon>
        <taxon>Flavobacteriales</taxon>
        <taxon>Weeksellaceae</taxon>
        <taxon>Chryseobacterium group</taxon>
        <taxon>Chryseobacterium</taxon>
    </lineage>
</organism>
<name>A0A3D9AWX5_9FLAO</name>
<keyword evidence="1 3" id="KW-0963">Cytoplasm</keyword>
<dbReference type="PANTHER" id="PTHR30592:SF1">
    <property type="entry name" value="SULFUR CARRIER PROTEIN FDHD"/>
    <property type="match status" value="1"/>
</dbReference>
<keyword evidence="2 3" id="KW-0501">Molybdenum cofactor biosynthesis</keyword>
<dbReference type="Proteomes" id="UP000256257">
    <property type="component" value="Unassembled WGS sequence"/>
</dbReference>
<dbReference type="GO" id="GO:0016783">
    <property type="term" value="F:sulfurtransferase activity"/>
    <property type="evidence" value="ECO:0007669"/>
    <property type="project" value="InterPro"/>
</dbReference>
<dbReference type="PIRSF" id="PIRSF015626">
    <property type="entry name" value="FdhD"/>
    <property type="match status" value="1"/>
</dbReference>
<gene>
    <name evidence="3" type="primary">fdhD</name>
    <name evidence="4" type="ORF">DRF67_16220</name>
</gene>
<dbReference type="HAMAP" id="MF_00187">
    <property type="entry name" value="FdhD"/>
    <property type="match status" value="1"/>
</dbReference>
<evidence type="ECO:0000256" key="3">
    <source>
        <dbReference type="HAMAP-Rule" id="MF_00187"/>
    </source>
</evidence>
<comment type="similarity">
    <text evidence="3">Belongs to the FdhD family.</text>
</comment>
<comment type="subcellular location">
    <subcellularLocation>
        <location evidence="3">Cytoplasm</location>
    </subcellularLocation>
</comment>
<dbReference type="InterPro" id="IPR016193">
    <property type="entry name" value="Cytidine_deaminase-like"/>
</dbReference>